<proteinExistence type="predicted"/>
<keyword evidence="3" id="KW-1185">Reference proteome</keyword>
<name>A0AAV5RM62_STABA</name>
<protein>
    <submittedName>
        <fullName evidence="2">Uncharacterized protein</fullName>
    </submittedName>
</protein>
<dbReference type="AlphaFoldDB" id="A0AAV5RM62"/>
<evidence type="ECO:0000313" key="3">
    <source>
        <dbReference type="Proteomes" id="UP001362899"/>
    </source>
</evidence>
<feature type="compositionally biased region" description="Polar residues" evidence="1">
    <location>
        <begin position="495"/>
        <end position="506"/>
    </location>
</feature>
<organism evidence="2 3">
    <name type="scientific">Starmerella bacillaris</name>
    <name type="common">Yeast</name>
    <name type="synonym">Candida zemplinina</name>
    <dbReference type="NCBI Taxonomy" id="1247836"/>
    <lineage>
        <taxon>Eukaryota</taxon>
        <taxon>Fungi</taxon>
        <taxon>Dikarya</taxon>
        <taxon>Ascomycota</taxon>
        <taxon>Saccharomycotina</taxon>
        <taxon>Dipodascomycetes</taxon>
        <taxon>Dipodascales</taxon>
        <taxon>Trichomonascaceae</taxon>
        <taxon>Starmerella</taxon>
    </lineage>
</organism>
<reference evidence="2 3" key="1">
    <citation type="journal article" date="2023" name="Elife">
        <title>Identification of key yeast species and microbe-microbe interactions impacting larval growth of Drosophila in the wild.</title>
        <authorList>
            <person name="Mure A."/>
            <person name="Sugiura Y."/>
            <person name="Maeda R."/>
            <person name="Honda K."/>
            <person name="Sakurai N."/>
            <person name="Takahashi Y."/>
            <person name="Watada M."/>
            <person name="Katoh T."/>
            <person name="Gotoh A."/>
            <person name="Gotoh Y."/>
            <person name="Taniguchi I."/>
            <person name="Nakamura K."/>
            <person name="Hayashi T."/>
            <person name="Katayama T."/>
            <person name="Uemura T."/>
            <person name="Hattori Y."/>
        </authorList>
    </citation>
    <scope>NUCLEOTIDE SEQUENCE [LARGE SCALE GENOMIC DNA]</scope>
    <source>
        <strain evidence="2 3">SB-73</strain>
    </source>
</reference>
<evidence type="ECO:0000256" key="1">
    <source>
        <dbReference type="SAM" id="MobiDB-lite"/>
    </source>
</evidence>
<comment type="caution">
    <text evidence="2">The sequence shown here is derived from an EMBL/GenBank/DDBJ whole genome shotgun (WGS) entry which is preliminary data.</text>
</comment>
<gene>
    <name evidence="2" type="ORF">DASB73_026940</name>
</gene>
<accession>A0AAV5RM62</accession>
<evidence type="ECO:0000313" key="2">
    <source>
        <dbReference type="EMBL" id="GMM51731.1"/>
    </source>
</evidence>
<dbReference type="Proteomes" id="UP001362899">
    <property type="component" value="Unassembled WGS sequence"/>
</dbReference>
<dbReference type="EMBL" id="BTGC01000008">
    <property type="protein sequence ID" value="GMM51731.1"/>
    <property type="molecule type" value="Genomic_DNA"/>
</dbReference>
<feature type="region of interest" description="Disordered" evidence="1">
    <location>
        <begin position="495"/>
        <end position="547"/>
    </location>
</feature>
<sequence>MSIVRDTNADTSSNRGSSQVAVAKVTTNSSDHGVIQYTPKIKHPLDNVYEGQKTTIEINLGNTKTNYDYGAMLTTVNNRISFPLSTATIEPTGNNFSRYCGQGKSFVELEQFYSVPRQNSLYSGKYDLQYFHSILKFDLDSIWNSLSPIFTEKVSDPHLMSFVFYLIIKAIIAAGIATVSDFNGLVDPEILLLRNFYEIVTIQLDDTFALALLNRLVELIFTEELSAQIRQGISRPNVFSSLLDYIFKVNFSRKSPNYSVYVFNELAYTLCINPQSYITSTGFNKEFTPYWNNLLQCFRHTQLTSTLLLFSTLHRASKNFATKIFEYSTDQLSDRYFKIQLENHIKYFYAKNNFSTEKKAQDLSTDDCRSILVTDVQCFHSIISQMYTPTVYSPIIPKNKAVNCTKLNRHKSRCIHKGFHKQNCPVTIAFDKYGVDVVLPKLFFCLRKLLPLLPDTTPVKNSLTAKGFDVDDQILQLILNNNFRQLSELCSPIDKSNSSRKQFAKTNSRKRLRQPTNLNSISGRYPNKKKAFRTNTQSEENTAEDVDPFFSISLDE</sequence>